<evidence type="ECO:0000313" key="10">
    <source>
        <dbReference type="Proteomes" id="UP000673691"/>
    </source>
</evidence>
<dbReference type="SUPFAM" id="SSF52540">
    <property type="entry name" value="P-loop containing nucleoside triphosphate hydrolases"/>
    <property type="match status" value="1"/>
</dbReference>
<keyword evidence="2" id="KW-0547">Nucleotide-binding</keyword>
<keyword evidence="6" id="KW-0539">Nucleus</keyword>
<dbReference type="PANTHER" id="PTHR18934:SF91">
    <property type="entry name" value="PRE-MRNA-SPLICING FACTOR ATP-DEPENDENT RNA HELICASE PRP16"/>
    <property type="match status" value="1"/>
</dbReference>
<dbReference type="EMBL" id="JAEFCI010000329">
    <property type="protein sequence ID" value="KAG5463626.1"/>
    <property type="molecule type" value="Genomic_DNA"/>
</dbReference>
<dbReference type="GO" id="GO:0003723">
    <property type="term" value="F:RNA binding"/>
    <property type="evidence" value="ECO:0007669"/>
    <property type="project" value="TreeGrafter"/>
</dbReference>
<comment type="subcellular location">
    <subcellularLocation>
        <location evidence="1">Nucleus</location>
    </subcellularLocation>
</comment>
<dbReference type="AlphaFoldDB" id="A0A8H8DMD7"/>
<dbReference type="Proteomes" id="UP000673691">
    <property type="component" value="Unassembled WGS sequence"/>
</dbReference>
<dbReference type="GO" id="GO:0016787">
    <property type="term" value="F:hydrolase activity"/>
    <property type="evidence" value="ECO:0007669"/>
    <property type="project" value="UniProtKB-KW"/>
</dbReference>
<organism evidence="9 10">
    <name type="scientific">Olpidium bornovanus</name>
    <dbReference type="NCBI Taxonomy" id="278681"/>
    <lineage>
        <taxon>Eukaryota</taxon>
        <taxon>Fungi</taxon>
        <taxon>Fungi incertae sedis</taxon>
        <taxon>Olpidiomycota</taxon>
        <taxon>Olpidiomycotina</taxon>
        <taxon>Olpidiomycetes</taxon>
        <taxon>Olpidiales</taxon>
        <taxon>Olpidiaceae</taxon>
        <taxon>Olpidium</taxon>
    </lineage>
</organism>
<dbReference type="PANTHER" id="PTHR18934">
    <property type="entry name" value="ATP-DEPENDENT RNA HELICASE"/>
    <property type="match status" value="1"/>
</dbReference>
<dbReference type="InterPro" id="IPR007502">
    <property type="entry name" value="Helicase-assoc_dom"/>
</dbReference>
<dbReference type="Pfam" id="PF07717">
    <property type="entry name" value="OB_NTP_bind"/>
    <property type="match status" value="1"/>
</dbReference>
<dbReference type="InterPro" id="IPR048333">
    <property type="entry name" value="HA2_WH"/>
</dbReference>
<keyword evidence="5" id="KW-0067">ATP-binding</keyword>
<dbReference type="GO" id="GO:0000398">
    <property type="term" value="P:mRNA splicing, via spliceosome"/>
    <property type="evidence" value="ECO:0007669"/>
    <property type="project" value="UniProtKB-ARBA"/>
</dbReference>
<dbReference type="InterPro" id="IPR011709">
    <property type="entry name" value="DEAD-box_helicase_OB_fold"/>
</dbReference>
<dbReference type="Gene3D" id="1.20.120.1080">
    <property type="match status" value="1"/>
</dbReference>
<keyword evidence="3" id="KW-0378">Hydrolase</keyword>
<dbReference type="OrthoDB" id="10253254at2759"/>
<dbReference type="Pfam" id="PF04408">
    <property type="entry name" value="WHD_HA2"/>
    <property type="match status" value="1"/>
</dbReference>
<evidence type="ECO:0000256" key="7">
    <source>
        <dbReference type="SAM" id="MobiDB-lite"/>
    </source>
</evidence>
<evidence type="ECO:0000256" key="5">
    <source>
        <dbReference type="ARBA" id="ARBA00022840"/>
    </source>
</evidence>
<feature type="non-terminal residue" evidence="9">
    <location>
        <position position="310"/>
    </location>
</feature>
<dbReference type="GO" id="GO:0034458">
    <property type="term" value="F:3'-5' RNA helicase activity"/>
    <property type="evidence" value="ECO:0007669"/>
    <property type="project" value="TreeGrafter"/>
</dbReference>
<comment type="caution">
    <text evidence="9">The sequence shown here is derived from an EMBL/GenBank/DDBJ whole genome shotgun (WGS) entry which is preliminary data.</text>
</comment>
<feature type="compositionally biased region" description="Basic and acidic residues" evidence="7">
    <location>
        <begin position="264"/>
        <end position="289"/>
    </location>
</feature>
<evidence type="ECO:0000256" key="4">
    <source>
        <dbReference type="ARBA" id="ARBA00022806"/>
    </source>
</evidence>
<proteinExistence type="predicted"/>
<accession>A0A8H8DMD7</accession>
<dbReference type="SMART" id="SM00847">
    <property type="entry name" value="HA2"/>
    <property type="match status" value="1"/>
</dbReference>
<keyword evidence="4" id="KW-0347">Helicase</keyword>
<evidence type="ECO:0000256" key="2">
    <source>
        <dbReference type="ARBA" id="ARBA00022741"/>
    </source>
</evidence>
<dbReference type="Pfam" id="PF21010">
    <property type="entry name" value="HA2_C"/>
    <property type="match status" value="1"/>
</dbReference>
<protein>
    <recommendedName>
        <fullName evidence="8">Helicase-associated domain-containing protein</fullName>
    </recommendedName>
</protein>
<evidence type="ECO:0000256" key="1">
    <source>
        <dbReference type="ARBA" id="ARBA00004123"/>
    </source>
</evidence>
<dbReference type="InterPro" id="IPR027417">
    <property type="entry name" value="P-loop_NTPase"/>
</dbReference>
<feature type="domain" description="Helicase-associated" evidence="8">
    <location>
        <begin position="11"/>
        <end position="101"/>
    </location>
</feature>
<gene>
    <name evidence="9" type="ORF">BJ554DRAFT_5913</name>
</gene>
<evidence type="ECO:0000256" key="6">
    <source>
        <dbReference type="ARBA" id="ARBA00023242"/>
    </source>
</evidence>
<keyword evidence="10" id="KW-1185">Reference proteome</keyword>
<evidence type="ECO:0000259" key="8">
    <source>
        <dbReference type="SMART" id="SM00847"/>
    </source>
</evidence>
<dbReference type="FunFam" id="1.20.120.1080:FF:000018">
    <property type="entry name" value="Pre-mRNA-splicing factor ATP-dependent RNA helicase prp16"/>
    <property type="match status" value="1"/>
</dbReference>
<evidence type="ECO:0000256" key="3">
    <source>
        <dbReference type="ARBA" id="ARBA00022801"/>
    </source>
</evidence>
<sequence length="310" mass="35874">MDPPPQDNILTSMYQLWVQGAFGNTGELTPMGRKMSQFPLDPALSKMLLFAEELKCTAEILTIVSLLSVPTVFYRPKERQEESDAAREKFFVPESDHLTLLHVYNQWKSNNYSDAWCTRHFIHPKAMRKAREVRQQLMDIMKAEKIAYVSCGSDWDVIRKCVCSAYFHQAARLKGIGEYVNCRTGMPCHLHPTSSLYGLGYTPDYIVYHELVMTSKEYMQCVTAVDPYWLAELGPMFFSVRESNYAQKQKRQRERAACSQMEEELQRSTEERKRAEQEGEEREKQRTARESIATPGLRDAGLTPRRTGRM</sequence>
<evidence type="ECO:0000313" key="9">
    <source>
        <dbReference type="EMBL" id="KAG5463626.1"/>
    </source>
</evidence>
<name>A0A8H8DMD7_9FUNG</name>
<feature type="region of interest" description="Disordered" evidence="7">
    <location>
        <begin position="251"/>
        <end position="310"/>
    </location>
</feature>
<reference evidence="9 10" key="1">
    <citation type="journal article" name="Sci. Rep.">
        <title>Genome-scale phylogenetic analyses confirm Olpidium as the closest living zoosporic fungus to the non-flagellated, terrestrial fungi.</title>
        <authorList>
            <person name="Chang Y."/>
            <person name="Rochon D."/>
            <person name="Sekimoto S."/>
            <person name="Wang Y."/>
            <person name="Chovatia M."/>
            <person name="Sandor L."/>
            <person name="Salamov A."/>
            <person name="Grigoriev I.V."/>
            <person name="Stajich J.E."/>
            <person name="Spatafora J.W."/>
        </authorList>
    </citation>
    <scope>NUCLEOTIDE SEQUENCE [LARGE SCALE GENOMIC DNA]</scope>
    <source>
        <strain evidence="9">S191</strain>
    </source>
</reference>
<dbReference type="GO" id="GO:0005634">
    <property type="term" value="C:nucleus"/>
    <property type="evidence" value="ECO:0007669"/>
    <property type="project" value="UniProtKB-SubCell"/>
</dbReference>
<dbReference type="GO" id="GO:0005524">
    <property type="term" value="F:ATP binding"/>
    <property type="evidence" value="ECO:0007669"/>
    <property type="project" value="UniProtKB-KW"/>
</dbReference>